<gene>
    <name evidence="1" type="ORF">JMJ77_013621</name>
</gene>
<evidence type="ECO:0000313" key="2">
    <source>
        <dbReference type="Proteomes" id="UP000699042"/>
    </source>
</evidence>
<protein>
    <submittedName>
        <fullName evidence="1">Uncharacterized protein</fullName>
    </submittedName>
</protein>
<comment type="caution">
    <text evidence="1">The sequence shown here is derived from an EMBL/GenBank/DDBJ whole genome shotgun (WGS) entry which is preliminary data.</text>
</comment>
<keyword evidence="2" id="KW-1185">Reference proteome</keyword>
<proteinExistence type="predicted"/>
<organism evidence="1 2">
    <name type="scientific">Colletotrichum scovillei</name>
    <dbReference type="NCBI Taxonomy" id="1209932"/>
    <lineage>
        <taxon>Eukaryota</taxon>
        <taxon>Fungi</taxon>
        <taxon>Dikarya</taxon>
        <taxon>Ascomycota</taxon>
        <taxon>Pezizomycotina</taxon>
        <taxon>Sordariomycetes</taxon>
        <taxon>Hypocreomycetidae</taxon>
        <taxon>Glomerellales</taxon>
        <taxon>Glomerellaceae</taxon>
        <taxon>Colletotrichum</taxon>
        <taxon>Colletotrichum acutatum species complex</taxon>
    </lineage>
</organism>
<evidence type="ECO:0000313" key="1">
    <source>
        <dbReference type="EMBL" id="KAG7040624.1"/>
    </source>
</evidence>
<dbReference type="AlphaFoldDB" id="A0A9P7QPY9"/>
<dbReference type="EMBL" id="JAESDN010000021">
    <property type="protein sequence ID" value="KAG7040624.1"/>
    <property type="molecule type" value="Genomic_DNA"/>
</dbReference>
<sequence>AISQKSPDYPEIDIHIQKLLDHDYASLGYKSNCQYKDKSNATDHLLAASELASR</sequence>
<dbReference type="Proteomes" id="UP000699042">
    <property type="component" value="Unassembled WGS sequence"/>
</dbReference>
<feature type="non-terminal residue" evidence="1">
    <location>
        <position position="1"/>
    </location>
</feature>
<name>A0A9P7QPY9_9PEZI</name>
<reference evidence="1" key="1">
    <citation type="submission" date="2021-05" db="EMBL/GenBank/DDBJ databases">
        <title>Comparative genomics of three Colletotrichum scovillei strains and genetic complementation revealed genes involved fungal growth and virulence on chili pepper.</title>
        <authorList>
            <person name="Hsieh D.-K."/>
            <person name="Chuang S.-C."/>
            <person name="Chen C.-Y."/>
            <person name="Chao Y.-T."/>
            <person name="Lu M.-Y.J."/>
            <person name="Lee M.-H."/>
            <person name="Shih M.-C."/>
        </authorList>
    </citation>
    <scope>NUCLEOTIDE SEQUENCE</scope>
    <source>
        <strain evidence="1">Coll-153</strain>
    </source>
</reference>
<feature type="non-terminal residue" evidence="1">
    <location>
        <position position="54"/>
    </location>
</feature>
<accession>A0A9P7QPY9</accession>